<organism evidence="2">
    <name type="scientific">Rhipicephalus appendiculatus</name>
    <name type="common">Brown ear tick</name>
    <dbReference type="NCBI Taxonomy" id="34631"/>
    <lineage>
        <taxon>Eukaryota</taxon>
        <taxon>Metazoa</taxon>
        <taxon>Ecdysozoa</taxon>
        <taxon>Arthropoda</taxon>
        <taxon>Chelicerata</taxon>
        <taxon>Arachnida</taxon>
        <taxon>Acari</taxon>
        <taxon>Parasitiformes</taxon>
        <taxon>Ixodida</taxon>
        <taxon>Ixodoidea</taxon>
        <taxon>Ixodidae</taxon>
        <taxon>Rhipicephalinae</taxon>
        <taxon>Rhipicephalus</taxon>
        <taxon>Rhipicephalus</taxon>
    </lineage>
</organism>
<feature type="signal peptide" evidence="1">
    <location>
        <begin position="1"/>
        <end position="16"/>
    </location>
</feature>
<protein>
    <submittedName>
        <fullName evidence="2">Lipocalin</fullName>
    </submittedName>
</protein>
<name>A0A131YH77_RHIAP</name>
<accession>A0A131YH77</accession>
<dbReference type="AlphaFoldDB" id="A0A131YH77"/>
<feature type="chain" id="PRO_5007285229" evidence="1">
    <location>
        <begin position="17"/>
        <end position="172"/>
    </location>
</feature>
<dbReference type="SUPFAM" id="SSF50814">
    <property type="entry name" value="Lipocalins"/>
    <property type="match status" value="1"/>
</dbReference>
<proteinExistence type="predicted"/>
<dbReference type="Gene3D" id="2.40.128.20">
    <property type="match status" value="1"/>
</dbReference>
<dbReference type="InterPro" id="IPR012674">
    <property type="entry name" value="Calycin"/>
</dbReference>
<keyword evidence="1" id="KW-0732">Signal</keyword>
<evidence type="ECO:0000256" key="1">
    <source>
        <dbReference type="SAM" id="SignalP"/>
    </source>
</evidence>
<sequence>MTSRFILVCVLGLTSAAKNNAATFEDIFSKLPTGEKIWIQDKSYEANRLRCIFNQKVQLIGKSEYIFYQGHQSGDKIVKVTAHGKIFTTNIAGKTKSAMNVSTGQDPVKTYILRFWDKREHCGVVTFDDTDGKKQCELHATFEIRRPYPKCLKRYRDHCQGVQHIINNDNCQ</sequence>
<reference evidence="2" key="1">
    <citation type="journal article" date="2016" name="Ticks Tick Borne Dis.">
        <title>De novo assembly and annotation of the salivary gland transcriptome of Rhipicephalus appendiculatus male and female ticks during blood feeding.</title>
        <authorList>
            <person name="de Castro M.H."/>
            <person name="de Klerk D."/>
            <person name="Pienaar R."/>
            <person name="Latif A.A."/>
            <person name="Rees D.J."/>
            <person name="Mans B.J."/>
        </authorList>
    </citation>
    <scope>NUCLEOTIDE SEQUENCE</scope>
    <source>
        <tissue evidence="2">Salivary glands</tissue>
    </source>
</reference>
<evidence type="ECO:0000313" key="2">
    <source>
        <dbReference type="EMBL" id="JAP77862.1"/>
    </source>
</evidence>
<dbReference type="EMBL" id="GEDV01010695">
    <property type="protein sequence ID" value="JAP77862.1"/>
    <property type="molecule type" value="Transcribed_RNA"/>
</dbReference>